<dbReference type="GO" id="GO:0032024">
    <property type="term" value="P:positive regulation of insulin secretion"/>
    <property type="evidence" value="ECO:0007669"/>
    <property type="project" value="TreeGrafter"/>
</dbReference>
<keyword evidence="3 9" id="KW-0964">Secreted</keyword>
<keyword evidence="12" id="KW-1185">Reference proteome</keyword>
<dbReference type="GO" id="GO:0014054">
    <property type="term" value="P:positive regulation of gamma-aminobutyric acid secretion"/>
    <property type="evidence" value="ECO:0007669"/>
    <property type="project" value="TreeGrafter"/>
</dbReference>
<reference evidence="11" key="2">
    <citation type="submission" date="2025-09" db="UniProtKB">
        <authorList>
            <consortium name="Ensembl"/>
        </authorList>
    </citation>
    <scope>IDENTIFICATION</scope>
</reference>
<keyword evidence="8" id="KW-0027">Amidation</keyword>
<organism evidence="11 12">
    <name type="scientific">Periophthalmus magnuspinnatus</name>
    <dbReference type="NCBI Taxonomy" id="409849"/>
    <lineage>
        <taxon>Eukaryota</taxon>
        <taxon>Metazoa</taxon>
        <taxon>Chordata</taxon>
        <taxon>Craniata</taxon>
        <taxon>Vertebrata</taxon>
        <taxon>Euteleostomi</taxon>
        <taxon>Actinopterygii</taxon>
        <taxon>Neopterygii</taxon>
        <taxon>Teleostei</taxon>
        <taxon>Neoteleostei</taxon>
        <taxon>Acanthomorphata</taxon>
        <taxon>Gobiaria</taxon>
        <taxon>Gobiiformes</taxon>
        <taxon>Gobioidei</taxon>
        <taxon>Gobiidae</taxon>
        <taxon>Oxudercinae</taxon>
        <taxon>Periophthalmus</taxon>
    </lineage>
</organism>
<protein>
    <recommendedName>
        <fullName evidence="9">Pro-thyrotropin-releasing hormone</fullName>
    </recommendedName>
</protein>
<evidence type="ECO:0000256" key="4">
    <source>
        <dbReference type="ARBA" id="ARBA00022685"/>
    </source>
</evidence>
<dbReference type="AlphaFoldDB" id="A0A3B4B595"/>
<comment type="subcellular location">
    <subcellularLocation>
        <location evidence="1">Secreted</location>
    </subcellularLocation>
</comment>
<name>A0A3B4B595_9GOBI</name>
<dbReference type="GO" id="GO:0005576">
    <property type="term" value="C:extracellular region"/>
    <property type="evidence" value="ECO:0007669"/>
    <property type="project" value="UniProtKB-SubCell"/>
</dbReference>
<dbReference type="Pfam" id="PF05438">
    <property type="entry name" value="TRH"/>
    <property type="match status" value="1"/>
</dbReference>
<feature type="region of interest" description="Disordered" evidence="10">
    <location>
        <begin position="236"/>
        <end position="257"/>
    </location>
</feature>
<dbReference type="GO" id="GO:0042755">
    <property type="term" value="P:eating behavior"/>
    <property type="evidence" value="ECO:0007669"/>
    <property type="project" value="TreeGrafter"/>
</dbReference>
<evidence type="ECO:0000256" key="6">
    <source>
        <dbReference type="ARBA" id="ARBA00022729"/>
    </source>
</evidence>
<evidence type="ECO:0000313" key="11">
    <source>
        <dbReference type="Ensembl" id="ENSPMGP00000024160.1"/>
    </source>
</evidence>
<comment type="function">
    <text evidence="9">Functions as a regulator of the biosynthesis of TSH in the anterior pituitary gland and as a neurotransmitter/ neuromodulator in the central and peripheral nervous systems.</text>
</comment>
<reference evidence="11" key="1">
    <citation type="submission" date="2025-08" db="UniProtKB">
        <authorList>
            <consortium name="Ensembl"/>
        </authorList>
    </citation>
    <scope>IDENTIFICATION</scope>
</reference>
<keyword evidence="4" id="KW-0165">Cleavage on pair of basic residues</keyword>
<sequence length="257" mass="29449">MKSTYLLVLASLAVCNLPHCKCQSLTEDDPDHRTIDDIILQKAESLLLRSILKNIQGDDERYGGYTGPPSGWVTKRQHPGKRYTEEDTDVDAQYLDVNKRQHPGKREEEMHSYLEPQKRQHPGKRTAAGFVSDNPLLVLSELSKRQHPGKRYLMLHTKRQHPGKRFFPDADSDFDSEGEELAELEKRQHPGKRFLDNSNPFLGSNPPCDFLDSNGCSSPQNRLLLDFIDNINTSHIEEKRQHPGKRFASEEDFVDSE</sequence>
<evidence type="ECO:0000313" key="12">
    <source>
        <dbReference type="Proteomes" id="UP000261520"/>
    </source>
</evidence>
<feature type="region of interest" description="Disordered" evidence="10">
    <location>
        <begin position="100"/>
        <end position="128"/>
    </location>
</feature>
<dbReference type="PANTHER" id="PTHR17530:SF2">
    <property type="entry name" value="PRO-THYROTROPIN-RELEASING HORMONE"/>
    <property type="match status" value="1"/>
</dbReference>
<proteinExistence type="inferred from homology"/>
<accession>A0A3B4B595</accession>
<keyword evidence="7" id="KW-0677">Repeat</keyword>
<keyword evidence="6 9" id="KW-0732">Signal</keyword>
<dbReference type="Proteomes" id="UP000261520">
    <property type="component" value="Unplaced"/>
</dbReference>
<dbReference type="Ensembl" id="ENSPMGT00000025742.1">
    <property type="protein sequence ID" value="ENSPMGP00000024160.1"/>
    <property type="gene ID" value="ENSPMGG00000019543.1"/>
</dbReference>
<evidence type="ECO:0000256" key="7">
    <source>
        <dbReference type="ARBA" id="ARBA00022737"/>
    </source>
</evidence>
<evidence type="ECO:0000256" key="10">
    <source>
        <dbReference type="SAM" id="MobiDB-lite"/>
    </source>
</evidence>
<evidence type="ECO:0000256" key="5">
    <source>
        <dbReference type="ARBA" id="ARBA00022702"/>
    </source>
</evidence>
<evidence type="ECO:0000256" key="9">
    <source>
        <dbReference type="PIRNR" id="PIRNR001795"/>
    </source>
</evidence>
<dbReference type="InterPro" id="IPR008857">
    <property type="entry name" value="TRH"/>
</dbReference>
<feature type="compositionally biased region" description="Basic and acidic residues" evidence="10">
    <location>
        <begin position="104"/>
        <end position="118"/>
    </location>
</feature>
<dbReference type="PANTHER" id="PTHR17530">
    <property type="entry name" value="PRO-THYROTROPIN-RELEASING HORMONE"/>
    <property type="match status" value="1"/>
</dbReference>
<dbReference type="STRING" id="409849.ENSPMGP00000024160"/>
<dbReference type="PIRSF" id="PIRSF001795">
    <property type="entry name" value="TRH"/>
    <property type="match status" value="1"/>
</dbReference>
<feature type="signal peptide" evidence="9">
    <location>
        <begin position="1"/>
        <end position="22"/>
    </location>
</feature>
<evidence type="ECO:0000256" key="8">
    <source>
        <dbReference type="ARBA" id="ARBA00022815"/>
    </source>
</evidence>
<evidence type="ECO:0000256" key="2">
    <source>
        <dbReference type="ARBA" id="ARBA00010437"/>
    </source>
</evidence>
<evidence type="ECO:0000256" key="1">
    <source>
        <dbReference type="ARBA" id="ARBA00004613"/>
    </source>
</evidence>
<keyword evidence="5 9" id="KW-0372">Hormone</keyword>
<dbReference type="GO" id="GO:0030141">
    <property type="term" value="C:secretory granule"/>
    <property type="evidence" value="ECO:0007669"/>
    <property type="project" value="TreeGrafter"/>
</dbReference>
<dbReference type="GO" id="GO:0009755">
    <property type="term" value="P:hormone-mediated signaling pathway"/>
    <property type="evidence" value="ECO:0007669"/>
    <property type="project" value="UniProtKB-UniRule"/>
</dbReference>
<dbReference type="GO" id="GO:0008437">
    <property type="term" value="F:thyrotropin-releasing hormone activity"/>
    <property type="evidence" value="ECO:0007669"/>
    <property type="project" value="InterPro"/>
</dbReference>
<dbReference type="GO" id="GO:0001692">
    <property type="term" value="P:histamine metabolic process"/>
    <property type="evidence" value="ECO:0007669"/>
    <property type="project" value="TreeGrafter"/>
</dbReference>
<dbReference type="GO" id="GO:0014050">
    <property type="term" value="P:negative regulation of glutamate secretion"/>
    <property type="evidence" value="ECO:0007669"/>
    <property type="project" value="TreeGrafter"/>
</dbReference>
<evidence type="ECO:0000256" key="3">
    <source>
        <dbReference type="ARBA" id="ARBA00022525"/>
    </source>
</evidence>
<feature type="chain" id="PRO_5017107439" description="Pro-thyrotropin-releasing hormone" evidence="9">
    <location>
        <begin position="23"/>
        <end position="257"/>
    </location>
</feature>
<comment type="similarity">
    <text evidence="2 9">Belongs to the TRH family.</text>
</comment>